<proteinExistence type="predicted"/>
<protein>
    <submittedName>
        <fullName evidence="1">Uncharacterized protein</fullName>
    </submittedName>
</protein>
<sequence length="43" mass="4775">MLSDHTVDRIILCLKKLLAESKAGSEFSTLMETLSALKSHQLD</sequence>
<evidence type="ECO:0000313" key="1">
    <source>
        <dbReference type="EMBL" id="PWK50783.1"/>
    </source>
</evidence>
<reference evidence="1 2" key="1">
    <citation type="submission" date="2018-05" db="EMBL/GenBank/DDBJ databases">
        <title>Genomic Encyclopedia of Type Strains, Phase IV (KMG-IV): sequencing the most valuable type-strain genomes for metagenomic binning, comparative biology and taxonomic classification.</title>
        <authorList>
            <person name="Goeker M."/>
        </authorList>
    </citation>
    <scope>NUCLEOTIDE SEQUENCE [LARGE SCALE GENOMIC DNA]</scope>
    <source>
        <strain evidence="1 2">DSM 25350</strain>
    </source>
</reference>
<gene>
    <name evidence="1" type="ORF">C8D97_10670</name>
</gene>
<name>A0A316FR45_9GAMM</name>
<dbReference type="Proteomes" id="UP000245790">
    <property type="component" value="Unassembled WGS sequence"/>
</dbReference>
<keyword evidence="2" id="KW-1185">Reference proteome</keyword>
<dbReference type="AlphaFoldDB" id="A0A316FR45"/>
<evidence type="ECO:0000313" key="2">
    <source>
        <dbReference type="Proteomes" id="UP000245790"/>
    </source>
</evidence>
<dbReference type="EMBL" id="QGGU01000006">
    <property type="protein sequence ID" value="PWK50783.1"/>
    <property type="molecule type" value="Genomic_DNA"/>
</dbReference>
<organism evidence="1 2">
    <name type="scientific">Pleionea mediterranea</name>
    <dbReference type="NCBI Taxonomy" id="523701"/>
    <lineage>
        <taxon>Bacteria</taxon>
        <taxon>Pseudomonadati</taxon>
        <taxon>Pseudomonadota</taxon>
        <taxon>Gammaproteobacteria</taxon>
        <taxon>Oceanospirillales</taxon>
        <taxon>Pleioneaceae</taxon>
        <taxon>Pleionea</taxon>
    </lineage>
</organism>
<comment type="caution">
    <text evidence="1">The sequence shown here is derived from an EMBL/GenBank/DDBJ whole genome shotgun (WGS) entry which is preliminary data.</text>
</comment>
<accession>A0A316FR45</accession>